<feature type="domain" description="Zn(2)-C6 fungal-type" evidence="6">
    <location>
        <begin position="22"/>
        <end position="52"/>
    </location>
</feature>
<evidence type="ECO:0000313" key="8">
    <source>
        <dbReference type="Proteomes" id="UP000233524"/>
    </source>
</evidence>
<dbReference type="STRING" id="41688.A0A2N3NHS2"/>
<dbReference type="PANTHER" id="PTHR47424:SF6">
    <property type="entry name" value="PROLINE UTILIZATION TRANS-ACTIVATOR"/>
    <property type="match status" value="1"/>
</dbReference>
<dbReference type="SMART" id="SM00906">
    <property type="entry name" value="Fungal_trans"/>
    <property type="match status" value="1"/>
</dbReference>
<dbReference type="CDD" id="cd00067">
    <property type="entry name" value="GAL4"/>
    <property type="match status" value="1"/>
</dbReference>
<feature type="region of interest" description="Disordered" evidence="5">
    <location>
        <begin position="95"/>
        <end position="120"/>
    </location>
</feature>
<keyword evidence="3" id="KW-0804">Transcription</keyword>
<dbReference type="VEuPathDB" id="FungiDB:jhhlp_001281"/>
<accession>A0A2N3NHS2</accession>
<comment type="caution">
    <text evidence="7">The sequence shown here is derived from an EMBL/GenBank/DDBJ whole genome shotgun (WGS) entry which is preliminary data.</text>
</comment>
<sequence>MAKNRRNLGVRSAKAKGSRPVACLNCRNRRSYCSKDKPSCSRCIENELVCVYEGTRKVLVTEAYLRELQAKAWAYESSGDLKADSCAIIENNVASEQSPEGTSVAGYSEREEEDEDEEDFGDGRQLLEPFTQLTLDKLSTSFKGPGSSDNFLRSVRKLSGLPGDDGSLDTNPNFYEPGALPSRRVISRLHVRLPPFDIARRLFAAQYTYIGTIFAFAPPEDTLQLLLLAYRGPPDPSDKDACLSYAKVLVLLAFGQLYSVNQWVSFRGPPGFDYFSSALSLLPEAYEEGSIACVETLALVGYFMQNLNRRDAAFLYIGMAMRMAISLGLHHEISPSAMPADPSDPSHTTEEALREHRRRVWWSIYSLDRILSVKSGNPITIQDEDIGVNLPSRLPHESEYCPAVVLGHYTQLSRILGKIHMTIYRRSAALFPKSGKSLMASVQEIVLALSNWNRQLPDELRFDPARLSVSRESVSTFSHYYQCINMTVRPLLFYVVQKRLQNIQSSGDPLEKERDWREGLSSSTVKMIDLCINGAKDVVNMMTWAAQKDLVATYGYMDGDHVFSAAIALVMACVAFPTNSSNTIAMNAGLALLRVMSERGNTHIAARYELLDNIRRAALPNQYQHHHQHADPASDELSPLAPMSTAELHLGKTENTVAGGWREGLARADMDWLDCGLAGHVDFPMVDNSVLGEPFFDENASSGMDYGLWEEVFANPTMESSFDFPQWTQVAAEMFHSSERTDS</sequence>
<dbReference type="CDD" id="cd12148">
    <property type="entry name" value="fungal_TF_MHR"/>
    <property type="match status" value="1"/>
</dbReference>
<proteinExistence type="predicted"/>
<organism evidence="7 8">
    <name type="scientific">Lomentospora prolificans</name>
    <dbReference type="NCBI Taxonomy" id="41688"/>
    <lineage>
        <taxon>Eukaryota</taxon>
        <taxon>Fungi</taxon>
        <taxon>Dikarya</taxon>
        <taxon>Ascomycota</taxon>
        <taxon>Pezizomycotina</taxon>
        <taxon>Sordariomycetes</taxon>
        <taxon>Hypocreomycetidae</taxon>
        <taxon>Microascales</taxon>
        <taxon>Microascaceae</taxon>
        <taxon>Lomentospora</taxon>
    </lineage>
</organism>
<keyword evidence="2" id="KW-0805">Transcription regulation</keyword>
<dbReference type="AlphaFoldDB" id="A0A2N3NHS2"/>
<dbReference type="InterPro" id="IPR001138">
    <property type="entry name" value="Zn2Cys6_DnaBD"/>
</dbReference>
<keyword evidence="8" id="KW-1185">Reference proteome</keyword>
<dbReference type="PROSITE" id="PS50048">
    <property type="entry name" value="ZN2_CY6_FUNGAL_2"/>
    <property type="match status" value="1"/>
</dbReference>
<dbReference type="SUPFAM" id="SSF57701">
    <property type="entry name" value="Zn2/Cys6 DNA-binding domain"/>
    <property type="match status" value="1"/>
</dbReference>
<dbReference type="FunCoup" id="A0A2N3NHS2">
    <property type="interactions" value="712"/>
</dbReference>
<evidence type="ECO:0000259" key="6">
    <source>
        <dbReference type="PROSITE" id="PS50048"/>
    </source>
</evidence>
<evidence type="ECO:0000256" key="1">
    <source>
        <dbReference type="ARBA" id="ARBA00022723"/>
    </source>
</evidence>
<feature type="compositionally biased region" description="Acidic residues" evidence="5">
    <location>
        <begin position="110"/>
        <end position="120"/>
    </location>
</feature>
<dbReference type="InterPro" id="IPR051127">
    <property type="entry name" value="Fungal_SecMet_Regulators"/>
</dbReference>
<dbReference type="PROSITE" id="PS00463">
    <property type="entry name" value="ZN2_CY6_FUNGAL_1"/>
    <property type="match status" value="1"/>
</dbReference>
<gene>
    <name evidence="7" type="ORF">jhhlp_001281</name>
</gene>
<keyword evidence="1" id="KW-0479">Metal-binding</keyword>
<dbReference type="GO" id="GO:0006351">
    <property type="term" value="P:DNA-templated transcription"/>
    <property type="evidence" value="ECO:0007669"/>
    <property type="project" value="InterPro"/>
</dbReference>
<dbReference type="Gene3D" id="4.10.240.10">
    <property type="entry name" value="Zn(2)-C6 fungal-type DNA-binding domain"/>
    <property type="match status" value="1"/>
</dbReference>
<dbReference type="InterPro" id="IPR036864">
    <property type="entry name" value="Zn2-C6_fun-type_DNA-bd_sf"/>
</dbReference>
<evidence type="ECO:0000256" key="3">
    <source>
        <dbReference type="ARBA" id="ARBA00023163"/>
    </source>
</evidence>
<keyword evidence="4" id="KW-0539">Nucleus</keyword>
<dbReference type="EMBL" id="NLAX01000004">
    <property type="protein sequence ID" value="PKS11985.1"/>
    <property type="molecule type" value="Genomic_DNA"/>
</dbReference>
<evidence type="ECO:0000256" key="4">
    <source>
        <dbReference type="ARBA" id="ARBA00023242"/>
    </source>
</evidence>
<protein>
    <recommendedName>
        <fullName evidence="6">Zn(2)-C6 fungal-type domain-containing protein</fullName>
    </recommendedName>
</protein>
<evidence type="ECO:0000256" key="2">
    <source>
        <dbReference type="ARBA" id="ARBA00023015"/>
    </source>
</evidence>
<dbReference type="Proteomes" id="UP000233524">
    <property type="component" value="Unassembled WGS sequence"/>
</dbReference>
<dbReference type="Pfam" id="PF04082">
    <property type="entry name" value="Fungal_trans"/>
    <property type="match status" value="1"/>
</dbReference>
<dbReference type="GO" id="GO:0008270">
    <property type="term" value="F:zinc ion binding"/>
    <property type="evidence" value="ECO:0007669"/>
    <property type="project" value="InterPro"/>
</dbReference>
<dbReference type="GO" id="GO:0000981">
    <property type="term" value="F:DNA-binding transcription factor activity, RNA polymerase II-specific"/>
    <property type="evidence" value="ECO:0007669"/>
    <property type="project" value="InterPro"/>
</dbReference>
<dbReference type="GO" id="GO:0003677">
    <property type="term" value="F:DNA binding"/>
    <property type="evidence" value="ECO:0007669"/>
    <property type="project" value="InterPro"/>
</dbReference>
<dbReference type="InterPro" id="IPR007219">
    <property type="entry name" value="XnlR_reg_dom"/>
</dbReference>
<evidence type="ECO:0000313" key="7">
    <source>
        <dbReference type="EMBL" id="PKS11985.1"/>
    </source>
</evidence>
<dbReference type="PANTHER" id="PTHR47424">
    <property type="entry name" value="REGULATORY PROTEIN GAL4"/>
    <property type="match status" value="1"/>
</dbReference>
<name>A0A2N3NHS2_9PEZI</name>
<reference evidence="7 8" key="1">
    <citation type="journal article" date="2017" name="G3 (Bethesda)">
        <title>First Draft Genome Sequence of the Pathogenic Fungus Lomentospora prolificans (Formerly Scedosporium prolificans).</title>
        <authorList>
            <person name="Luo R."/>
            <person name="Zimin A."/>
            <person name="Workman R."/>
            <person name="Fan Y."/>
            <person name="Pertea G."/>
            <person name="Grossman N."/>
            <person name="Wear M.P."/>
            <person name="Jia B."/>
            <person name="Miller H."/>
            <person name="Casadevall A."/>
            <person name="Timp W."/>
            <person name="Zhang S.X."/>
            <person name="Salzberg S.L."/>
        </authorList>
    </citation>
    <scope>NUCLEOTIDE SEQUENCE [LARGE SCALE GENOMIC DNA]</scope>
    <source>
        <strain evidence="7 8">JHH-5317</strain>
    </source>
</reference>
<dbReference type="Pfam" id="PF00172">
    <property type="entry name" value="Zn_clus"/>
    <property type="match status" value="1"/>
</dbReference>
<dbReference type="InParanoid" id="A0A2N3NHS2"/>
<dbReference type="SMART" id="SM00066">
    <property type="entry name" value="GAL4"/>
    <property type="match status" value="1"/>
</dbReference>
<dbReference type="OrthoDB" id="3266505at2759"/>
<evidence type="ECO:0000256" key="5">
    <source>
        <dbReference type="SAM" id="MobiDB-lite"/>
    </source>
</evidence>